<comment type="caution">
    <text evidence="2">The sequence shown here is derived from an EMBL/GenBank/DDBJ whole genome shotgun (WGS) entry which is preliminary data.</text>
</comment>
<evidence type="ECO:0000313" key="3">
    <source>
        <dbReference type="Proteomes" id="UP001054902"/>
    </source>
</evidence>
<reference evidence="2 3" key="1">
    <citation type="journal article" date="2021" name="Sci. Rep.">
        <title>The genome of the diatom Chaetoceros tenuissimus carries an ancient integrated fragment of an extant virus.</title>
        <authorList>
            <person name="Hongo Y."/>
            <person name="Kimura K."/>
            <person name="Takaki Y."/>
            <person name="Yoshida Y."/>
            <person name="Baba S."/>
            <person name="Kobayashi G."/>
            <person name="Nagasaki K."/>
            <person name="Hano T."/>
            <person name="Tomaru Y."/>
        </authorList>
    </citation>
    <scope>NUCLEOTIDE SEQUENCE [LARGE SCALE GENOMIC DNA]</scope>
    <source>
        <strain evidence="2 3">NIES-3715</strain>
    </source>
</reference>
<evidence type="ECO:0000256" key="1">
    <source>
        <dbReference type="SAM" id="SignalP"/>
    </source>
</evidence>
<accession>A0AAD3DDT6</accession>
<name>A0AAD3DDT6_9STRA</name>
<dbReference type="EMBL" id="BLLK01000077">
    <property type="protein sequence ID" value="GFH62107.1"/>
    <property type="molecule type" value="Genomic_DNA"/>
</dbReference>
<keyword evidence="1" id="KW-0732">Signal</keyword>
<keyword evidence="3" id="KW-1185">Reference proteome</keyword>
<dbReference type="Proteomes" id="UP001054902">
    <property type="component" value="Unassembled WGS sequence"/>
</dbReference>
<dbReference type="Pfam" id="PF02672">
    <property type="entry name" value="CP12"/>
    <property type="match status" value="1"/>
</dbReference>
<gene>
    <name evidence="2" type="ORF">CTEN210_18583</name>
</gene>
<proteinExistence type="predicted"/>
<evidence type="ECO:0000313" key="2">
    <source>
        <dbReference type="EMBL" id="GFH62107.1"/>
    </source>
</evidence>
<protein>
    <submittedName>
        <fullName evidence="2">Uncharacterized protein</fullName>
    </submittedName>
</protein>
<organism evidence="2 3">
    <name type="scientific">Chaetoceros tenuissimus</name>
    <dbReference type="NCBI Taxonomy" id="426638"/>
    <lineage>
        <taxon>Eukaryota</taxon>
        <taxon>Sar</taxon>
        <taxon>Stramenopiles</taxon>
        <taxon>Ochrophyta</taxon>
        <taxon>Bacillariophyta</taxon>
        <taxon>Coscinodiscophyceae</taxon>
        <taxon>Chaetocerotophycidae</taxon>
        <taxon>Chaetocerotales</taxon>
        <taxon>Chaetocerotaceae</taxon>
        <taxon>Chaetoceros</taxon>
    </lineage>
</organism>
<feature type="chain" id="PRO_5042200974" evidence="1">
    <location>
        <begin position="20"/>
        <end position="244"/>
    </location>
</feature>
<feature type="signal peptide" evidence="1">
    <location>
        <begin position="1"/>
        <end position="19"/>
    </location>
</feature>
<sequence>MNLKLSTLVFAGLSTSASAFVPVTTNSRHVTKIAVTKEEQRAIDKALEASESFGFDSVQARQAWDAVEELNTKTNLKKELNKGLKTADEFKVYSRHITSLHHLLQSAKTTLNQIESLTNLLQDEIGASNIHISEELAAKLAEARAADEIYGVTSSEAQDAWDEVDLVSKKDNVHPLSLSFFTHSTDRYKESALNAHHEYNAVVDHKSIQDGMEAVGKLKHLTKQVEIEYHSLHGAKEDESHLKP</sequence>
<dbReference type="AlphaFoldDB" id="A0AAD3DDT6"/>